<dbReference type="PANTHER" id="PTHR41291:SF1">
    <property type="entry name" value="DNA ALKYLATION REPAIR PROTEIN"/>
    <property type="match status" value="1"/>
</dbReference>
<dbReference type="Proteomes" id="UP001320603">
    <property type="component" value="Chromosome"/>
</dbReference>
<dbReference type="InterPro" id="IPR016024">
    <property type="entry name" value="ARM-type_fold"/>
</dbReference>
<dbReference type="PANTHER" id="PTHR41291">
    <property type="entry name" value="DNA ALKYLATION REPAIR PROTEIN"/>
    <property type="match status" value="1"/>
</dbReference>
<organism evidence="1 2">
    <name type="scientific">Parabacteroides absconsus</name>
    <dbReference type="NCBI Taxonomy" id="2951805"/>
    <lineage>
        <taxon>Bacteria</taxon>
        <taxon>Pseudomonadati</taxon>
        <taxon>Bacteroidota</taxon>
        <taxon>Bacteroidia</taxon>
        <taxon>Bacteroidales</taxon>
        <taxon>Tannerellaceae</taxon>
        <taxon>Parabacteroides</taxon>
    </lineage>
</organism>
<evidence type="ECO:0000313" key="2">
    <source>
        <dbReference type="Proteomes" id="UP001320603"/>
    </source>
</evidence>
<dbReference type="SUPFAM" id="SSF48371">
    <property type="entry name" value="ARM repeat"/>
    <property type="match status" value="1"/>
</dbReference>
<evidence type="ECO:0000313" key="1">
    <source>
        <dbReference type="EMBL" id="WWV65120.1"/>
    </source>
</evidence>
<sequence length="230" mass="26231">MEDLRDIRKQLRLAMNGVISTSMRQKGMNYKLIFGVPFPEIKRIAATHEPDAELARAMWQEDVREMKILATLLFPTGSMTQEEALAWMREIPYPEIAEQCCNNLFPSVQQPDQLALKFLADKKSPFGRMCGFLLWAQLFKKNLAVEKSRVEAFLAECTCTMHPDVEAGAAESSWQEKQAAVQALKFFGRLSPANAQDALSVIAEDGQPETEELKAYYDDLQFEFAYYEEK</sequence>
<keyword evidence="2" id="KW-1185">Reference proteome</keyword>
<protein>
    <submittedName>
        <fullName evidence="1">DNA alkylation repair protein</fullName>
    </submittedName>
</protein>
<dbReference type="InterPro" id="IPR014825">
    <property type="entry name" value="DNA_alkylation"/>
</dbReference>
<accession>A0ABZ2IGE2</accession>
<dbReference type="Pfam" id="PF08713">
    <property type="entry name" value="DNA_alkylation"/>
    <property type="match status" value="1"/>
</dbReference>
<proteinExistence type="predicted"/>
<reference evidence="1 2" key="1">
    <citation type="submission" date="2024-02" db="EMBL/GenBank/DDBJ databases">
        <title>Whole genome sequencing of Parabacteroides sp. AD58.</title>
        <authorList>
            <person name="Chaplin A.V."/>
            <person name="Pikina A.P."/>
            <person name="Sokolova S.R."/>
            <person name="Korostin D.O."/>
            <person name="Efimov B.A."/>
        </authorList>
    </citation>
    <scope>NUCLEOTIDE SEQUENCE [LARGE SCALE GENOMIC DNA]</scope>
    <source>
        <strain evidence="1 2">AD58</strain>
    </source>
</reference>
<dbReference type="EMBL" id="CP146284">
    <property type="protein sequence ID" value="WWV65120.1"/>
    <property type="molecule type" value="Genomic_DNA"/>
</dbReference>
<name>A0ABZ2IGE2_9BACT</name>
<gene>
    <name evidence="1" type="ORF">NEE14_008700</name>
</gene>
<dbReference type="RefSeq" id="WP_251968370.1">
    <property type="nucleotide sequence ID" value="NZ_CP146284.1"/>
</dbReference>